<dbReference type="Proteomes" id="UP000323380">
    <property type="component" value="Unassembled WGS sequence"/>
</dbReference>
<organism evidence="2 3">
    <name type="scientific">Actinomadura chibensis</name>
    <dbReference type="NCBI Taxonomy" id="392828"/>
    <lineage>
        <taxon>Bacteria</taxon>
        <taxon>Bacillati</taxon>
        <taxon>Actinomycetota</taxon>
        <taxon>Actinomycetes</taxon>
        <taxon>Streptosporangiales</taxon>
        <taxon>Thermomonosporaceae</taxon>
        <taxon>Actinomadura</taxon>
    </lineage>
</organism>
<keyword evidence="2" id="KW-0238">DNA-binding</keyword>
<gene>
    <name evidence="2" type="ORF">FXF69_17220</name>
</gene>
<protein>
    <submittedName>
        <fullName evidence="2">YbaB/EbfC family DNA-binding protein</fullName>
    </submittedName>
</protein>
<evidence type="ECO:0000313" key="2">
    <source>
        <dbReference type="EMBL" id="TYB46906.1"/>
    </source>
</evidence>
<name>A0A5D0NQY1_9ACTN</name>
<keyword evidence="3" id="KW-1185">Reference proteome</keyword>
<feature type="compositionally biased region" description="Acidic residues" evidence="1">
    <location>
        <begin position="1"/>
        <end position="10"/>
    </location>
</feature>
<reference evidence="2 3" key="1">
    <citation type="submission" date="2019-08" db="EMBL/GenBank/DDBJ databases">
        <title>Actinomadura sp. nov. CYP1-5 isolated from mountain soil.</title>
        <authorList>
            <person name="Songsumanus A."/>
            <person name="Kuncharoen N."/>
            <person name="Kudo T."/>
            <person name="Yuki M."/>
            <person name="Igarashi Y."/>
            <person name="Tanasupawat S."/>
        </authorList>
    </citation>
    <scope>NUCLEOTIDE SEQUENCE [LARGE SCALE GENOMIC DNA]</scope>
    <source>
        <strain evidence="2 3">JCM 14158</strain>
    </source>
</reference>
<sequence length="143" mass="14867">MDEPLPDDPEERLAKARERLTSLHGEANSGPSENGSPSGCGIGTADEERVRATAVAGRLTALEIDPRAMRRPPAELGGHIAAAANAALDDLRGRAASAGTEPVVDPAALVETLRAVQEQGMRQLALINQAVGEALAQARASMR</sequence>
<dbReference type="GO" id="GO:0003677">
    <property type="term" value="F:DNA binding"/>
    <property type="evidence" value="ECO:0007669"/>
    <property type="project" value="UniProtKB-KW"/>
</dbReference>
<proteinExistence type="predicted"/>
<dbReference type="EMBL" id="VSFG01000002">
    <property type="protein sequence ID" value="TYB46906.1"/>
    <property type="molecule type" value="Genomic_DNA"/>
</dbReference>
<feature type="region of interest" description="Disordered" evidence="1">
    <location>
        <begin position="1"/>
        <end position="46"/>
    </location>
</feature>
<feature type="compositionally biased region" description="Low complexity" evidence="1">
    <location>
        <begin position="28"/>
        <end position="39"/>
    </location>
</feature>
<evidence type="ECO:0000256" key="1">
    <source>
        <dbReference type="SAM" id="MobiDB-lite"/>
    </source>
</evidence>
<evidence type="ECO:0000313" key="3">
    <source>
        <dbReference type="Proteomes" id="UP000323380"/>
    </source>
</evidence>
<dbReference type="STRING" id="1220554.GCA_001552135_06089"/>
<accession>A0A5D0NQY1</accession>
<dbReference type="AlphaFoldDB" id="A0A5D0NQY1"/>
<dbReference type="RefSeq" id="WP_067899135.1">
    <property type="nucleotide sequence ID" value="NZ_VSFG01000002.1"/>
</dbReference>
<comment type="caution">
    <text evidence="2">The sequence shown here is derived from an EMBL/GenBank/DDBJ whole genome shotgun (WGS) entry which is preliminary data.</text>
</comment>
<feature type="compositionally biased region" description="Basic and acidic residues" evidence="1">
    <location>
        <begin position="11"/>
        <end position="21"/>
    </location>
</feature>